<dbReference type="KEGG" id="dgo:DGo_PF0011"/>
<dbReference type="AlphaFoldDB" id="H8H3Y7"/>
<dbReference type="HOGENOM" id="CLU_2971916_0_0_0"/>
<dbReference type="PATRIC" id="fig|745776.4.peg.4096"/>
<organism evidence="1 2">
    <name type="scientific">Deinococcus gobiensis (strain DSM 21396 / JCM 16679 / CGMCC 1.7299 / I-0)</name>
    <dbReference type="NCBI Taxonomy" id="745776"/>
    <lineage>
        <taxon>Bacteria</taxon>
        <taxon>Thermotogati</taxon>
        <taxon>Deinococcota</taxon>
        <taxon>Deinococci</taxon>
        <taxon>Deinococcales</taxon>
        <taxon>Deinococcaceae</taxon>
        <taxon>Deinococcus</taxon>
    </lineage>
</organism>
<reference evidence="1 2" key="1">
    <citation type="journal article" date="2012" name="PLoS ONE">
        <title>Genome sequence and transcriptome analysis of the radioresistant bacterium Deinococcus gobiensis: insights into the extreme environmental adaptations.</title>
        <authorList>
            <person name="Yuan M."/>
            <person name="Chen M."/>
            <person name="Zhang W."/>
            <person name="Lu W."/>
            <person name="Wang J."/>
            <person name="Yang M."/>
            <person name="Zhao P."/>
            <person name="Tang R."/>
            <person name="Li X."/>
            <person name="Hao Y."/>
            <person name="Zhou Z."/>
            <person name="Zhan Y."/>
            <person name="Yu H."/>
            <person name="Teng C."/>
            <person name="Yan Y."/>
            <person name="Ping S."/>
            <person name="Wang Y."/>
            <person name="Lin M."/>
        </authorList>
    </citation>
    <scope>NUCLEOTIDE SEQUENCE [LARGE SCALE GENOMIC DNA]</scope>
    <source>
        <strain evidence="2">DSM 21396 / JCM 16679 / CGMCC 1.7299 / I-0</strain>
        <plasmid evidence="1">P6</plasmid>
    </source>
</reference>
<evidence type="ECO:0000313" key="2">
    <source>
        <dbReference type="Proteomes" id="UP000007575"/>
    </source>
</evidence>
<keyword evidence="1" id="KW-0614">Plasmid</keyword>
<evidence type="ECO:0000313" key="1">
    <source>
        <dbReference type="EMBL" id="AFD28234.1"/>
    </source>
</evidence>
<name>H8H3Y7_DEIGI</name>
<geneLocation type="plasmid" evidence="1 2">
    <name>P6</name>
</geneLocation>
<sequence>MSRAFRGRPLSERLLRLALLAKAHEVQAEPCTPERALRGQRADHLAALCWAAQQEGRA</sequence>
<proteinExistence type="predicted"/>
<dbReference type="EMBL" id="CP002197">
    <property type="protein sequence ID" value="AFD28234.1"/>
    <property type="molecule type" value="Genomic_DNA"/>
</dbReference>
<accession>H8H3Y7</accession>
<dbReference type="RefSeq" id="WP_014686965.1">
    <property type="nucleotide sequence ID" value="NC_017793.1"/>
</dbReference>
<protein>
    <submittedName>
        <fullName evidence="1">Uncharacterized protein</fullName>
    </submittedName>
</protein>
<gene>
    <name evidence="1" type="ordered locus">DGo_PF0011</name>
</gene>
<keyword evidence="2" id="KW-1185">Reference proteome</keyword>
<dbReference type="Proteomes" id="UP000007575">
    <property type="component" value="Plasmid P6"/>
</dbReference>